<dbReference type="Pfam" id="PF02518">
    <property type="entry name" value="HATPase_c"/>
    <property type="match status" value="1"/>
</dbReference>
<evidence type="ECO:0000256" key="7">
    <source>
        <dbReference type="ARBA" id="ARBA00022777"/>
    </source>
</evidence>
<dbReference type="Proteomes" id="UP000241074">
    <property type="component" value="Chromosome"/>
</dbReference>
<evidence type="ECO:0000313" key="11">
    <source>
        <dbReference type="EMBL" id="AVP97192.1"/>
    </source>
</evidence>
<dbReference type="SUPFAM" id="SSF47384">
    <property type="entry name" value="Homodimeric domain of signal transducing histidine kinase"/>
    <property type="match status" value="1"/>
</dbReference>
<keyword evidence="9" id="KW-0812">Transmembrane</keyword>
<keyword evidence="12" id="KW-1185">Reference proteome</keyword>
<dbReference type="Pfam" id="PF00512">
    <property type="entry name" value="HisKA"/>
    <property type="match status" value="1"/>
</dbReference>
<dbReference type="PANTHER" id="PTHR44936:SF9">
    <property type="entry name" value="SENSOR PROTEIN CREC"/>
    <property type="match status" value="1"/>
</dbReference>
<dbReference type="SMART" id="SM00387">
    <property type="entry name" value="HATPase_c"/>
    <property type="match status" value="1"/>
</dbReference>
<accession>A0A2P1PQT0</accession>
<keyword evidence="4" id="KW-1003">Cell membrane</keyword>
<gene>
    <name evidence="11" type="ORF">C7S18_08285</name>
</gene>
<dbReference type="InterPro" id="IPR003661">
    <property type="entry name" value="HisK_dim/P_dom"/>
</dbReference>
<evidence type="ECO:0000256" key="3">
    <source>
        <dbReference type="ARBA" id="ARBA00012438"/>
    </source>
</evidence>
<evidence type="ECO:0000256" key="6">
    <source>
        <dbReference type="ARBA" id="ARBA00022679"/>
    </source>
</evidence>
<feature type="domain" description="Histidine kinase" evidence="10">
    <location>
        <begin position="541"/>
        <end position="764"/>
    </location>
</feature>
<evidence type="ECO:0000256" key="2">
    <source>
        <dbReference type="ARBA" id="ARBA00004651"/>
    </source>
</evidence>
<dbReference type="InterPro" id="IPR036097">
    <property type="entry name" value="HisK_dim/P_sf"/>
</dbReference>
<dbReference type="PANTHER" id="PTHR44936">
    <property type="entry name" value="SENSOR PROTEIN CREC"/>
    <property type="match status" value="1"/>
</dbReference>
<dbReference type="Gene3D" id="1.10.287.130">
    <property type="match status" value="1"/>
</dbReference>
<keyword evidence="5" id="KW-0597">Phosphoprotein</keyword>
<keyword evidence="9" id="KW-0472">Membrane</keyword>
<reference evidence="11 12" key="2">
    <citation type="submission" date="2018-03" db="EMBL/GenBank/DDBJ databases">
        <authorList>
            <person name="Keele B.F."/>
        </authorList>
    </citation>
    <scope>NUCLEOTIDE SEQUENCE [LARGE SCALE GENOMIC DNA]</scope>
    <source>
        <strain evidence="11 12">D13</strain>
    </source>
</reference>
<keyword evidence="6" id="KW-0808">Transferase</keyword>
<evidence type="ECO:0000256" key="8">
    <source>
        <dbReference type="ARBA" id="ARBA00023012"/>
    </source>
</evidence>
<dbReference type="EC" id="2.7.13.3" evidence="3"/>
<proteinExistence type="predicted"/>
<dbReference type="InterPro" id="IPR003594">
    <property type="entry name" value="HATPase_dom"/>
</dbReference>
<dbReference type="EMBL" id="CP027860">
    <property type="protein sequence ID" value="AVP97192.1"/>
    <property type="molecule type" value="Genomic_DNA"/>
</dbReference>
<evidence type="ECO:0000259" key="10">
    <source>
        <dbReference type="PROSITE" id="PS50109"/>
    </source>
</evidence>
<reference evidence="11 12" key="1">
    <citation type="submission" date="2018-03" db="EMBL/GenBank/DDBJ databases">
        <title>Ahniella affigens gen. nov., sp. nov., a gammaproteobacterium isolated from sandy soil near a stream.</title>
        <authorList>
            <person name="Ko Y."/>
            <person name="Kim J.-H."/>
        </authorList>
    </citation>
    <scope>NUCLEOTIDE SEQUENCE [LARGE SCALE GENOMIC DNA]</scope>
    <source>
        <strain evidence="11 12">D13</strain>
    </source>
</reference>
<dbReference type="SUPFAM" id="SSF55874">
    <property type="entry name" value="ATPase domain of HSP90 chaperone/DNA topoisomerase II/histidine kinase"/>
    <property type="match status" value="1"/>
</dbReference>
<dbReference type="GO" id="GO:0000155">
    <property type="term" value="F:phosphorelay sensor kinase activity"/>
    <property type="evidence" value="ECO:0007669"/>
    <property type="project" value="InterPro"/>
</dbReference>
<feature type="transmembrane region" description="Helical" evidence="9">
    <location>
        <begin position="507"/>
        <end position="526"/>
    </location>
</feature>
<evidence type="ECO:0000256" key="4">
    <source>
        <dbReference type="ARBA" id="ARBA00022475"/>
    </source>
</evidence>
<dbReference type="PROSITE" id="PS50109">
    <property type="entry name" value="HIS_KIN"/>
    <property type="match status" value="1"/>
</dbReference>
<dbReference type="GO" id="GO:0005886">
    <property type="term" value="C:plasma membrane"/>
    <property type="evidence" value="ECO:0007669"/>
    <property type="project" value="UniProtKB-SubCell"/>
</dbReference>
<dbReference type="CDD" id="cd00082">
    <property type="entry name" value="HisKA"/>
    <property type="match status" value="1"/>
</dbReference>
<dbReference type="Gene3D" id="3.30.565.10">
    <property type="entry name" value="Histidine kinase-like ATPase, C-terminal domain"/>
    <property type="match status" value="1"/>
</dbReference>
<evidence type="ECO:0000256" key="5">
    <source>
        <dbReference type="ARBA" id="ARBA00022553"/>
    </source>
</evidence>
<dbReference type="InterPro" id="IPR036890">
    <property type="entry name" value="HATPase_C_sf"/>
</dbReference>
<evidence type="ECO:0000256" key="1">
    <source>
        <dbReference type="ARBA" id="ARBA00000085"/>
    </source>
</evidence>
<comment type="catalytic activity">
    <reaction evidence="1">
        <text>ATP + protein L-histidine = ADP + protein N-phospho-L-histidine.</text>
        <dbReference type="EC" id="2.7.13.3"/>
    </reaction>
</comment>
<name>A0A2P1PQT0_9GAMM</name>
<sequence length="768" mass="85437">MGIFGFVVSLTREPETVVVVVARKQARALPPFEYVTDRDRLLGLVFEPLCPPPQGQRPLQIPVPAVAECRSREDHVQIKLRSDANWHGQRLTAETVKALLDDHEVRMAQAVTGTPKLWSKISILSRDELQLQVPSNSKSAHALSFALSEIHLAAEQDGCRIGTGDWSETRCTQEDFSFKKRLLPPALRDSPYVRDVALLEQNQWLRRRRVLVVGLDSEKSELEGQSVLIQPLALALSAEAGQRVHLIRGLEDPEIQALRVKLSAAADWSLLSRRGDRSTWLVARPSLPKQRRLELLSAAGKVLSQPSYFDENSGSPSRSLLPQVYPPMVFSGASNDGSSCPADDAVSSDDFDRMNAVPVLLTHTRWRGLAARLAERSDANLEVVVLDAEKESSRRRAWGYELSIQSPVAQDDSHPSRVFADNLASWFPTDHPLFELAQEVAEDEAQNPAAAVDRLKHLMRCLDSYMVPISNPPTWALVHQDLRGWNAAADWLNPEDVGLRSYEYRNLGWWGIGLMGLGVLLFGLLLRHNAYRARSAANIASFHHDLSSPLASIRAEAEYLRESLSAQASPAPESLQDVADFIDQQTSHVVDLVDNLRTTSSPEGWLFEQDATCELAPVLRAEVEAMQRRAKREGLVLNIQAPQMEVRVALGSSSLRRVLRNLLDNAYKYRGQGIETVSIRIQTALKAKELVIDIEDDGQGFDDFPTSQHFVPRQRGGRAREHQLPGQGLGLSSAQRLLHAAGGRVEVNHCSKPTRVRLRLPVADRSET</sequence>
<keyword evidence="9" id="KW-1133">Transmembrane helix</keyword>
<organism evidence="11 12">
    <name type="scientific">Ahniella affigens</name>
    <dbReference type="NCBI Taxonomy" id="2021234"/>
    <lineage>
        <taxon>Bacteria</taxon>
        <taxon>Pseudomonadati</taxon>
        <taxon>Pseudomonadota</taxon>
        <taxon>Gammaproteobacteria</taxon>
        <taxon>Lysobacterales</taxon>
        <taxon>Rhodanobacteraceae</taxon>
        <taxon>Ahniella</taxon>
    </lineage>
</organism>
<dbReference type="AlphaFoldDB" id="A0A2P1PQT0"/>
<keyword evidence="7" id="KW-0418">Kinase</keyword>
<evidence type="ECO:0000313" key="12">
    <source>
        <dbReference type="Proteomes" id="UP000241074"/>
    </source>
</evidence>
<dbReference type="KEGG" id="xba:C7S18_08285"/>
<protein>
    <recommendedName>
        <fullName evidence="3">histidine kinase</fullName>
        <ecNumber evidence="3">2.7.13.3</ecNumber>
    </recommendedName>
</protein>
<comment type="subcellular location">
    <subcellularLocation>
        <location evidence="2">Cell membrane</location>
        <topology evidence="2">Multi-pass membrane protein</topology>
    </subcellularLocation>
</comment>
<dbReference type="InterPro" id="IPR050980">
    <property type="entry name" value="2C_sensor_his_kinase"/>
</dbReference>
<evidence type="ECO:0000256" key="9">
    <source>
        <dbReference type="SAM" id="Phobius"/>
    </source>
</evidence>
<dbReference type="InterPro" id="IPR005467">
    <property type="entry name" value="His_kinase_dom"/>
</dbReference>
<keyword evidence="8" id="KW-0902">Two-component regulatory system</keyword>